<reference evidence="1" key="2">
    <citation type="submission" date="2025-09" db="UniProtKB">
        <authorList>
            <consortium name="EnsemblPlants"/>
        </authorList>
    </citation>
    <scope>IDENTIFICATION</scope>
</reference>
<reference evidence="1" key="1">
    <citation type="submission" date="2021-05" db="EMBL/GenBank/DDBJ databases">
        <authorList>
            <person name="Scholz U."/>
            <person name="Mascher M."/>
            <person name="Fiebig A."/>
        </authorList>
    </citation>
    <scope>NUCLEOTIDE SEQUENCE [LARGE SCALE GENOMIC DNA]</scope>
</reference>
<accession>A0ACD5UEA5</accession>
<evidence type="ECO:0000313" key="1">
    <source>
        <dbReference type="EnsemblPlants" id="AVESA.00010b.r2.2AG0237100.1.CDS"/>
    </source>
</evidence>
<sequence>MDAEDHRGGLRTPIIAAEAEASGSNRDLEAHKAIRCSAKTLRVILSLQFLEVAAFYGVYLNLIVYLQDVLHGDTASNVAAVNTWAAVSYLMPVLGAVVADSYWGKYKTVLIGLSVSVVGLAMVTTSATLPSLRPPPFAPATIGQKVVFFSGIYLCAVGIGASKAVFISFAAEQFDDDAQNVLEREAKASYFSLYYAVANMAMLTAGTLLVWVEDKVSWGLGYGVCASFAAVAVVALATTAPMYRILPPVGSPSKGLLQVLVAFSHKINLTVPDDATQLYEEDDVQNPVRERLQHTDQFR</sequence>
<protein>
    <submittedName>
        <fullName evidence="1">Uncharacterized protein</fullName>
    </submittedName>
</protein>
<keyword evidence="2" id="KW-1185">Reference proteome</keyword>
<name>A0ACD5UEA5_AVESA</name>
<evidence type="ECO:0000313" key="2">
    <source>
        <dbReference type="Proteomes" id="UP001732700"/>
    </source>
</evidence>
<dbReference type="Proteomes" id="UP001732700">
    <property type="component" value="Chromosome 2A"/>
</dbReference>
<organism evidence="1 2">
    <name type="scientific">Avena sativa</name>
    <name type="common">Oat</name>
    <dbReference type="NCBI Taxonomy" id="4498"/>
    <lineage>
        <taxon>Eukaryota</taxon>
        <taxon>Viridiplantae</taxon>
        <taxon>Streptophyta</taxon>
        <taxon>Embryophyta</taxon>
        <taxon>Tracheophyta</taxon>
        <taxon>Spermatophyta</taxon>
        <taxon>Magnoliopsida</taxon>
        <taxon>Liliopsida</taxon>
        <taxon>Poales</taxon>
        <taxon>Poaceae</taxon>
        <taxon>BOP clade</taxon>
        <taxon>Pooideae</taxon>
        <taxon>Poodae</taxon>
        <taxon>Poeae</taxon>
        <taxon>Poeae Chloroplast Group 1 (Aveneae type)</taxon>
        <taxon>Aveninae</taxon>
        <taxon>Avena</taxon>
    </lineage>
</organism>
<dbReference type="EnsemblPlants" id="AVESA.00010b.r2.2AG0237100.1">
    <property type="protein sequence ID" value="AVESA.00010b.r2.2AG0237100.1.CDS"/>
    <property type="gene ID" value="AVESA.00010b.r2.2AG0237100"/>
</dbReference>
<proteinExistence type="predicted"/>